<proteinExistence type="predicted"/>
<comment type="caution">
    <text evidence="3">The sequence shown here is derived from an EMBL/GenBank/DDBJ whole genome shotgun (WGS) entry which is preliminary data.</text>
</comment>
<dbReference type="Pfam" id="PF13683">
    <property type="entry name" value="rve_3"/>
    <property type="match status" value="1"/>
</dbReference>
<gene>
    <name evidence="3" type="ORF">GN330_14505</name>
</gene>
<name>A0A844QH40_9HYPH</name>
<evidence type="ECO:0000256" key="1">
    <source>
        <dbReference type="SAM" id="MobiDB-lite"/>
    </source>
</evidence>
<evidence type="ECO:0000313" key="3">
    <source>
        <dbReference type="EMBL" id="MVA98457.1"/>
    </source>
</evidence>
<feature type="region of interest" description="Disordered" evidence="1">
    <location>
        <begin position="1"/>
        <end position="33"/>
    </location>
</feature>
<evidence type="ECO:0000259" key="2">
    <source>
        <dbReference type="Pfam" id="PF13683"/>
    </source>
</evidence>
<dbReference type="EMBL" id="WPHG01000003">
    <property type="protein sequence ID" value="MVA98457.1"/>
    <property type="molecule type" value="Genomic_DNA"/>
</dbReference>
<keyword evidence="4" id="KW-1185">Reference proteome</keyword>
<dbReference type="GO" id="GO:0015074">
    <property type="term" value="P:DNA integration"/>
    <property type="evidence" value="ECO:0007669"/>
    <property type="project" value="InterPro"/>
</dbReference>
<dbReference type="SUPFAM" id="SSF53098">
    <property type="entry name" value="Ribonuclease H-like"/>
    <property type="match status" value="1"/>
</dbReference>
<dbReference type="AlphaFoldDB" id="A0A844QH40"/>
<accession>A0A844QH40</accession>
<feature type="compositionally biased region" description="Basic and acidic residues" evidence="1">
    <location>
        <begin position="10"/>
        <end position="20"/>
    </location>
</feature>
<dbReference type="InterPro" id="IPR001584">
    <property type="entry name" value="Integrase_cat-core"/>
</dbReference>
<organism evidence="3 4">
    <name type="scientific">Nitratireductor arenosus</name>
    <dbReference type="NCBI Taxonomy" id="2682096"/>
    <lineage>
        <taxon>Bacteria</taxon>
        <taxon>Pseudomonadati</taxon>
        <taxon>Pseudomonadota</taxon>
        <taxon>Alphaproteobacteria</taxon>
        <taxon>Hyphomicrobiales</taxon>
        <taxon>Phyllobacteriaceae</taxon>
        <taxon>Nitratireductor</taxon>
    </lineage>
</organism>
<protein>
    <submittedName>
        <fullName evidence="3">Transposase</fullName>
    </submittedName>
</protein>
<reference evidence="3 4" key="1">
    <citation type="submission" date="2019-12" db="EMBL/GenBank/DDBJ databases">
        <title>Nitratireductor arenosus sp. nov., Isolated from sea sand, Jeju island, South Korea.</title>
        <authorList>
            <person name="Kim W."/>
        </authorList>
    </citation>
    <scope>NUCLEOTIDE SEQUENCE [LARGE SCALE GENOMIC DNA]</scope>
    <source>
        <strain evidence="3 4">CAU 1489</strain>
    </source>
</reference>
<evidence type="ECO:0000313" key="4">
    <source>
        <dbReference type="Proteomes" id="UP000463224"/>
    </source>
</evidence>
<feature type="domain" description="Integrase catalytic" evidence="2">
    <location>
        <begin position="36"/>
        <end position="79"/>
    </location>
</feature>
<dbReference type="InterPro" id="IPR012337">
    <property type="entry name" value="RNaseH-like_sf"/>
</dbReference>
<sequence length="100" mass="11613">MDAVPRFRSRRADARREHDPALSQQASSTKYPTVSRTPKYECVYLNAWETGSETKAAIRKWMTFYNDERPHAALGGKPPALVYWQRNDFNQPDQQVQRVA</sequence>
<dbReference type="Proteomes" id="UP000463224">
    <property type="component" value="Unassembled WGS sequence"/>
</dbReference>
<dbReference type="RefSeq" id="WP_156713772.1">
    <property type="nucleotide sequence ID" value="NZ_WPHG01000003.1"/>
</dbReference>
<feature type="compositionally biased region" description="Polar residues" evidence="1">
    <location>
        <begin position="22"/>
        <end position="33"/>
    </location>
</feature>